<sequence>MQAPYSPHTPPAYDPNAPERVIGEWRRSMTSPGFWLRVIFTLTLYYWIYWERNKIVLTNRRVTQHIAHLIGGEERSVSLQNITEVRIYTPPLGVLLGFADVDIQSMGGDEAPEIHFRSLERAAQLKQMIFAVQDQMRKQGQR</sequence>
<feature type="transmembrane region" description="Helical" evidence="1">
    <location>
        <begin position="34"/>
        <end position="50"/>
    </location>
</feature>
<dbReference type="Proteomes" id="UP000229681">
    <property type="component" value="Unassembled WGS sequence"/>
</dbReference>
<protein>
    <recommendedName>
        <fullName evidence="2">YdbS-like PH domain-containing protein</fullName>
    </recommendedName>
</protein>
<evidence type="ECO:0000313" key="4">
    <source>
        <dbReference type="Proteomes" id="UP000229681"/>
    </source>
</evidence>
<evidence type="ECO:0000256" key="1">
    <source>
        <dbReference type="SAM" id="Phobius"/>
    </source>
</evidence>
<evidence type="ECO:0000259" key="2">
    <source>
        <dbReference type="Pfam" id="PF03703"/>
    </source>
</evidence>
<keyword evidence="1" id="KW-0472">Membrane</keyword>
<name>A0A2M8PAB3_9CHLR</name>
<organism evidence="3 4">
    <name type="scientific">Candidatus Thermofonsia Clade 1 bacterium</name>
    <dbReference type="NCBI Taxonomy" id="2364210"/>
    <lineage>
        <taxon>Bacteria</taxon>
        <taxon>Bacillati</taxon>
        <taxon>Chloroflexota</taxon>
        <taxon>Candidatus Thermofontia</taxon>
        <taxon>Candidatus Thermofonsia Clade 1</taxon>
    </lineage>
</organism>
<keyword evidence="1" id="KW-0812">Transmembrane</keyword>
<dbReference type="AlphaFoldDB" id="A0A2M8PAB3"/>
<gene>
    <name evidence="3" type="ORF">CUN49_15405</name>
</gene>
<proteinExistence type="predicted"/>
<accession>A0A2M8PAB3</accession>
<evidence type="ECO:0000313" key="3">
    <source>
        <dbReference type="EMBL" id="PJF34491.1"/>
    </source>
</evidence>
<dbReference type="Pfam" id="PF03703">
    <property type="entry name" value="bPH_2"/>
    <property type="match status" value="1"/>
</dbReference>
<comment type="caution">
    <text evidence="3">The sequence shown here is derived from an EMBL/GenBank/DDBJ whole genome shotgun (WGS) entry which is preliminary data.</text>
</comment>
<reference evidence="3 4" key="1">
    <citation type="submission" date="2017-11" db="EMBL/GenBank/DDBJ databases">
        <title>Evolution of Phototrophy in the Chloroflexi Phylum Driven by Horizontal Gene Transfer.</title>
        <authorList>
            <person name="Ward L.M."/>
            <person name="Hemp J."/>
            <person name="Shih P.M."/>
            <person name="Mcglynn S.E."/>
            <person name="Fischer W."/>
        </authorList>
    </citation>
    <scope>NUCLEOTIDE SEQUENCE [LARGE SCALE GENOMIC DNA]</scope>
    <source>
        <strain evidence="3">JP3_13</strain>
    </source>
</reference>
<keyword evidence="1" id="KW-1133">Transmembrane helix</keyword>
<feature type="domain" description="YdbS-like PH" evidence="2">
    <location>
        <begin position="50"/>
        <end position="127"/>
    </location>
</feature>
<dbReference type="InterPro" id="IPR005182">
    <property type="entry name" value="YdbS-like_PH"/>
</dbReference>
<dbReference type="EMBL" id="PGTM01000368">
    <property type="protein sequence ID" value="PJF34491.1"/>
    <property type="molecule type" value="Genomic_DNA"/>
</dbReference>